<dbReference type="Pfam" id="PF05833">
    <property type="entry name" value="NFACT_N"/>
    <property type="match status" value="1"/>
</dbReference>
<dbReference type="Proteomes" id="UP000000702">
    <property type="component" value="Unassembled WGS sequence"/>
</dbReference>
<keyword evidence="1" id="KW-0175">Coiled coil</keyword>
<dbReference type="InterPro" id="IPR051608">
    <property type="entry name" value="RQC_Subunit_NEMF"/>
</dbReference>
<proteinExistence type="predicted"/>
<evidence type="ECO:0000313" key="5">
    <source>
        <dbReference type="Proteomes" id="UP000000702"/>
    </source>
</evidence>
<dbReference type="VEuPathDB" id="TriTrypDB:TcIL3000_0_57190"/>
<evidence type="ECO:0000256" key="1">
    <source>
        <dbReference type="ARBA" id="ARBA00023054"/>
    </source>
</evidence>
<feature type="region of interest" description="Disordered" evidence="3">
    <location>
        <begin position="416"/>
        <end position="438"/>
    </location>
</feature>
<feature type="compositionally biased region" description="Acidic residues" evidence="3">
    <location>
        <begin position="416"/>
        <end position="430"/>
    </location>
</feature>
<feature type="non-terminal residue" evidence="4">
    <location>
        <position position="559"/>
    </location>
</feature>
<dbReference type="GO" id="GO:0072344">
    <property type="term" value="P:rescue of stalled ribosome"/>
    <property type="evidence" value="ECO:0007669"/>
    <property type="project" value="TreeGrafter"/>
</dbReference>
<evidence type="ECO:0000313" key="4">
    <source>
        <dbReference type="EMBL" id="CCD15168.1"/>
    </source>
</evidence>
<reference evidence="5" key="1">
    <citation type="submission" date="2011-07" db="EMBL/GenBank/DDBJ databases">
        <title>Divergent evolution of antigenic variation in African trypanosomes.</title>
        <authorList>
            <person name="Jackson A.P."/>
            <person name="Berry A."/>
            <person name="Allison H.C."/>
            <person name="Burton P."/>
            <person name="Anderson J."/>
            <person name="Aslett M."/>
            <person name="Brown R."/>
            <person name="Corton N."/>
            <person name="Harris D."/>
            <person name="Hauser H."/>
            <person name="Gamble J."/>
            <person name="Gilderthorp R."/>
            <person name="McQuillan J."/>
            <person name="Quail M.A."/>
            <person name="Sanders M."/>
            <person name="Van Tonder A."/>
            <person name="Ginger M.L."/>
            <person name="Donelson J.E."/>
            <person name="Field M.C."/>
            <person name="Barry J.D."/>
            <person name="Berriman M."/>
            <person name="Hertz-Fowler C."/>
        </authorList>
    </citation>
    <scope>NUCLEOTIDE SEQUENCE [LARGE SCALE GENOMIC DNA]</scope>
    <source>
        <strain evidence="5">IL3000</strain>
    </source>
</reference>
<dbReference type="Gene3D" id="2.30.310.10">
    <property type="entry name" value="ibrinogen binding protein from staphylococcus aureus domain"/>
    <property type="match status" value="1"/>
</dbReference>
<dbReference type="PANTHER" id="PTHR15239:SF6">
    <property type="entry name" value="RIBOSOME QUALITY CONTROL COMPLEX SUBUNIT NEMF"/>
    <property type="match status" value="1"/>
</dbReference>
<accession>F9WD20</accession>
<gene>
    <name evidence="4" type="ORF">TCIL3000_0_57190</name>
</gene>
<dbReference type="OMA" id="GHIMSRA"/>
<dbReference type="GO" id="GO:0043023">
    <property type="term" value="F:ribosomal large subunit binding"/>
    <property type="evidence" value="ECO:0007669"/>
    <property type="project" value="TreeGrafter"/>
</dbReference>
<protein>
    <recommendedName>
        <fullName evidence="2">Ribosome quality control complex subunit 2</fullName>
    </recommendedName>
</protein>
<organism evidence="4 5">
    <name type="scientific">Trypanosoma congolense (strain IL3000)</name>
    <dbReference type="NCBI Taxonomy" id="1068625"/>
    <lineage>
        <taxon>Eukaryota</taxon>
        <taxon>Discoba</taxon>
        <taxon>Euglenozoa</taxon>
        <taxon>Kinetoplastea</taxon>
        <taxon>Metakinetoplastina</taxon>
        <taxon>Trypanosomatida</taxon>
        <taxon>Trypanosomatidae</taxon>
        <taxon>Trypanosoma</taxon>
        <taxon>Nannomonas</taxon>
    </lineage>
</organism>
<reference evidence="4 5" key="2">
    <citation type="journal article" date="2012" name="Proc. Natl. Acad. Sci. U.S.A.">
        <title>Antigenic diversity is generated by distinct evolutionary mechanisms in African trypanosome species.</title>
        <authorList>
            <person name="Jackson A.P."/>
            <person name="Berry A."/>
            <person name="Aslett M."/>
            <person name="Allison H.C."/>
            <person name="Burton P."/>
            <person name="Vavrova-Anderson J."/>
            <person name="Brown R."/>
            <person name="Browne H."/>
            <person name="Corton N."/>
            <person name="Hauser H."/>
            <person name="Gamble J."/>
            <person name="Gilderthorp R."/>
            <person name="Marcello L."/>
            <person name="McQuillan J."/>
            <person name="Otto T.D."/>
            <person name="Quail M.A."/>
            <person name="Sanders M.J."/>
            <person name="van Tonder A."/>
            <person name="Ginger M.L."/>
            <person name="Field M.C."/>
            <person name="Barry J.D."/>
            <person name="Hertz-Fowler C."/>
            <person name="Berriman M."/>
        </authorList>
    </citation>
    <scope>NUCLEOTIDE SEQUENCE [LARGE SCALE GENOMIC DNA]</scope>
    <source>
        <strain evidence="4 5">IL3000</strain>
    </source>
</reference>
<name>F9WD20_TRYCI</name>
<sequence length="559" mass="64771">MVKSRMTSLDVKASSQEMHAELKNLRLLNIYSIPPRTFLFRFGQAEKKKTVVLDVGIRLHLTQVVREKPQIPSAFAQKMRKLLCNWKVRSVRQLDHDRVVDFHLGMSEENSLHIVVELFSKGNLVVTDHEYRVKLLFRTEAVNKVTPAVDEIFLKTIPRAPLEEGGQEQISEEMLQQEWNEKFAQWDGPVEICSILSSMYSFGNSLAGHIMSRAGVPNVTKDKMNCSGEEMFRKLLPGMLDAWRLFSSPLPEGGYLLKSSKRGGQEANDSRYDDFSPVLLDQYKKDAVAYQHFPNFSSVCDEFFSYSEKKRIEHHNDKVKTVVVSKREECERNHNRRIDKLKRSEEESIRKGHLIFQNTETIDKIIGLINEALDMKIRWDDFRSVLKQRRDEGHPLASMIKEVLFERRKVVVLMNEDADDDDDEQTEDEEGEKREDRDRATYEIEIDLTKTAHTNAEEYFARAKSTAAKLKRTIAATEKAMAGAERKGRTVTGKTQEKKIITERCRFWWEKFNWFRTSCGDLVLQGRDERSTQLLLRRVMRLGDIFLCCHVVGGLPCIL</sequence>
<dbReference type="FunFam" id="2.30.310.10:FF:000003">
    <property type="entry name" value="Zinc knuckle domain containing protein"/>
    <property type="match status" value="1"/>
</dbReference>
<dbReference type="GO" id="GO:1990112">
    <property type="term" value="C:RQC complex"/>
    <property type="evidence" value="ECO:0007669"/>
    <property type="project" value="TreeGrafter"/>
</dbReference>
<dbReference type="AlphaFoldDB" id="F9WD20"/>
<comment type="caution">
    <text evidence="4">The sequence shown here is derived from an EMBL/GenBank/DDBJ whole genome shotgun (WGS) entry which is preliminary data.</text>
</comment>
<keyword evidence="5" id="KW-1185">Reference proteome</keyword>
<dbReference type="GO" id="GO:1990116">
    <property type="term" value="P:ribosome-associated ubiquitin-dependent protein catabolic process"/>
    <property type="evidence" value="ECO:0007669"/>
    <property type="project" value="TreeGrafter"/>
</dbReference>
<evidence type="ECO:0000256" key="3">
    <source>
        <dbReference type="SAM" id="MobiDB-lite"/>
    </source>
</evidence>
<dbReference type="PANTHER" id="PTHR15239">
    <property type="entry name" value="NUCLEAR EXPORT MEDIATOR FACTOR NEMF"/>
    <property type="match status" value="1"/>
</dbReference>
<dbReference type="GO" id="GO:0000049">
    <property type="term" value="F:tRNA binding"/>
    <property type="evidence" value="ECO:0007669"/>
    <property type="project" value="TreeGrafter"/>
</dbReference>
<dbReference type="GO" id="GO:0005737">
    <property type="term" value="C:cytoplasm"/>
    <property type="evidence" value="ECO:0007669"/>
    <property type="project" value="UniProtKB-ARBA"/>
</dbReference>
<dbReference type="EMBL" id="CAEQ01001807">
    <property type="protein sequence ID" value="CCD15168.1"/>
    <property type="molecule type" value="Genomic_DNA"/>
</dbReference>
<evidence type="ECO:0000256" key="2">
    <source>
        <dbReference type="ARBA" id="ARBA00070414"/>
    </source>
</evidence>